<evidence type="ECO:0000256" key="4">
    <source>
        <dbReference type="SAM" id="Phobius"/>
    </source>
</evidence>
<keyword evidence="4" id="KW-0812">Transmembrane</keyword>
<keyword evidence="6" id="KW-1185">Reference proteome</keyword>
<dbReference type="Proteomes" id="UP001164965">
    <property type="component" value="Chromosome"/>
</dbReference>
<feature type="transmembrane region" description="Helical" evidence="4">
    <location>
        <begin position="28"/>
        <end position="50"/>
    </location>
</feature>
<reference evidence="5" key="1">
    <citation type="submission" date="2022-10" db="EMBL/GenBank/DDBJ databases">
        <title>Rhodococcus sp.75.</title>
        <authorList>
            <person name="Sun M."/>
        </authorList>
    </citation>
    <scope>NUCLEOTIDE SEQUENCE</scope>
    <source>
        <strain evidence="5">75</strain>
    </source>
</reference>
<dbReference type="PANTHER" id="PTHR37042:SF4">
    <property type="entry name" value="OUTER MEMBRANE PROTEIN RV1973"/>
    <property type="match status" value="1"/>
</dbReference>
<evidence type="ECO:0008006" key="7">
    <source>
        <dbReference type="Google" id="ProtNLM"/>
    </source>
</evidence>
<proteinExistence type="predicted"/>
<keyword evidence="4" id="KW-1133">Transmembrane helix</keyword>
<evidence type="ECO:0000256" key="3">
    <source>
        <dbReference type="SAM" id="MobiDB-lite"/>
    </source>
</evidence>
<name>A0ABY6P0X1_9NOCA</name>
<dbReference type="RefSeq" id="WP_265383420.1">
    <property type="nucleotide sequence ID" value="NZ_CP110615.1"/>
</dbReference>
<evidence type="ECO:0000313" key="5">
    <source>
        <dbReference type="EMBL" id="UZJ25314.1"/>
    </source>
</evidence>
<feature type="region of interest" description="Disordered" evidence="3">
    <location>
        <begin position="1"/>
        <end position="23"/>
    </location>
</feature>
<keyword evidence="2 4" id="KW-0472">Membrane</keyword>
<gene>
    <name evidence="5" type="ORF">RHODO2019_02210</name>
</gene>
<evidence type="ECO:0000256" key="2">
    <source>
        <dbReference type="ARBA" id="ARBA00023136"/>
    </source>
</evidence>
<dbReference type="PANTHER" id="PTHR37042">
    <property type="entry name" value="OUTER MEMBRANE PROTEIN RV1973"/>
    <property type="match status" value="1"/>
</dbReference>
<dbReference type="EMBL" id="CP110615">
    <property type="protein sequence ID" value="UZJ25314.1"/>
    <property type="molecule type" value="Genomic_DNA"/>
</dbReference>
<feature type="compositionally biased region" description="Low complexity" evidence="3">
    <location>
        <begin position="1"/>
        <end position="20"/>
    </location>
</feature>
<evidence type="ECO:0000256" key="1">
    <source>
        <dbReference type="ARBA" id="ARBA00004370"/>
    </source>
</evidence>
<protein>
    <recommendedName>
        <fullName evidence="7">Mce-associated membrane protein</fullName>
    </recommendedName>
</protein>
<comment type="subcellular location">
    <subcellularLocation>
        <location evidence="1">Membrane</location>
    </subcellularLocation>
</comment>
<evidence type="ECO:0000313" key="6">
    <source>
        <dbReference type="Proteomes" id="UP001164965"/>
    </source>
</evidence>
<sequence length="194" mass="19762">MTETTTTPPDADAPAPVTEAARPRRRPATITLVAAVLLVVALVCAVFFGVRWARAGGGQGSVAQARDTALDDARQAAVNLTTVDSSDVAGTLSNWDSVVTGDLATQFTSSRSQLEQQITANPGSTSATIVDAALTTLDASAGTATAVIFADVTTTAKGAKPVPQRFALSMSVQRTDTGWKASALQSLAQGGTGK</sequence>
<organism evidence="5 6">
    <name type="scientific">Rhodococcus antarcticus</name>
    <dbReference type="NCBI Taxonomy" id="2987751"/>
    <lineage>
        <taxon>Bacteria</taxon>
        <taxon>Bacillati</taxon>
        <taxon>Actinomycetota</taxon>
        <taxon>Actinomycetes</taxon>
        <taxon>Mycobacteriales</taxon>
        <taxon>Nocardiaceae</taxon>
        <taxon>Rhodococcus</taxon>
    </lineage>
</organism>
<accession>A0ABY6P0X1</accession>